<protein>
    <recommendedName>
        <fullName evidence="4">PKD domain-containing protein</fullName>
    </recommendedName>
</protein>
<dbReference type="CDD" id="cd00146">
    <property type="entry name" value="PKD"/>
    <property type="match status" value="1"/>
</dbReference>
<dbReference type="SUPFAM" id="SSF50939">
    <property type="entry name" value="Sialidases"/>
    <property type="match status" value="1"/>
</dbReference>
<evidence type="ECO:0000313" key="3">
    <source>
        <dbReference type="Proteomes" id="UP001156666"/>
    </source>
</evidence>
<dbReference type="SUPFAM" id="SSF52058">
    <property type="entry name" value="L domain-like"/>
    <property type="match status" value="1"/>
</dbReference>
<evidence type="ECO:0000313" key="2">
    <source>
        <dbReference type="EMBL" id="GLR17064.1"/>
    </source>
</evidence>
<dbReference type="NCBIfam" id="TIGR04183">
    <property type="entry name" value="Por_Secre_tail"/>
    <property type="match status" value="1"/>
</dbReference>
<dbReference type="InterPro" id="IPR032675">
    <property type="entry name" value="LRR_dom_sf"/>
</dbReference>
<evidence type="ECO:0008006" key="4">
    <source>
        <dbReference type="Google" id="ProtNLM"/>
    </source>
</evidence>
<dbReference type="Proteomes" id="UP001156666">
    <property type="component" value="Unassembled WGS sequence"/>
</dbReference>
<dbReference type="InterPro" id="IPR036278">
    <property type="entry name" value="Sialidase_sf"/>
</dbReference>
<dbReference type="InterPro" id="IPR013783">
    <property type="entry name" value="Ig-like_fold"/>
</dbReference>
<dbReference type="InterPro" id="IPR001611">
    <property type="entry name" value="Leu-rich_rpt"/>
</dbReference>
<dbReference type="SUPFAM" id="SSF49299">
    <property type="entry name" value="PKD domain"/>
    <property type="match status" value="1"/>
</dbReference>
<dbReference type="EMBL" id="BSOH01000007">
    <property type="protein sequence ID" value="GLR17064.1"/>
    <property type="molecule type" value="Genomic_DNA"/>
</dbReference>
<dbReference type="PANTHER" id="PTHR48057">
    <property type="entry name" value="LEUCINE-RICH REPEAT SERINE/THREONINE-PROTEIN KINASE 1"/>
    <property type="match status" value="1"/>
</dbReference>
<dbReference type="RefSeq" id="WP_235290757.1">
    <property type="nucleotide sequence ID" value="NZ_BSOH01000007.1"/>
</dbReference>
<dbReference type="InterPro" id="IPR035986">
    <property type="entry name" value="PKD_dom_sf"/>
</dbReference>
<dbReference type="Gene3D" id="2.60.40.740">
    <property type="match status" value="1"/>
</dbReference>
<dbReference type="Gene3D" id="2.60.40.10">
    <property type="entry name" value="Immunoglobulins"/>
    <property type="match status" value="1"/>
</dbReference>
<dbReference type="FunFam" id="3.80.10.10:FF:000383">
    <property type="entry name" value="Leucine-rich repeat receptor protein kinase EMS1"/>
    <property type="match status" value="1"/>
</dbReference>
<reference evidence="2" key="1">
    <citation type="journal article" date="2014" name="Int. J. Syst. Evol. Microbiol.">
        <title>Complete genome sequence of Corynebacterium casei LMG S-19264T (=DSM 44701T), isolated from a smear-ripened cheese.</title>
        <authorList>
            <consortium name="US DOE Joint Genome Institute (JGI-PGF)"/>
            <person name="Walter F."/>
            <person name="Albersmeier A."/>
            <person name="Kalinowski J."/>
            <person name="Ruckert C."/>
        </authorList>
    </citation>
    <scope>NUCLEOTIDE SEQUENCE</scope>
    <source>
        <strain evidence="2">NBRC 108769</strain>
    </source>
</reference>
<keyword evidence="3" id="KW-1185">Reference proteome</keyword>
<keyword evidence="1" id="KW-0677">Repeat</keyword>
<dbReference type="Pfam" id="PF00560">
    <property type="entry name" value="LRR_1"/>
    <property type="match status" value="1"/>
</dbReference>
<evidence type="ECO:0000256" key="1">
    <source>
        <dbReference type="ARBA" id="ARBA00022737"/>
    </source>
</evidence>
<proteinExistence type="predicted"/>
<dbReference type="InterPro" id="IPR026444">
    <property type="entry name" value="Secre_tail"/>
</dbReference>
<reference evidence="2" key="2">
    <citation type="submission" date="2023-01" db="EMBL/GenBank/DDBJ databases">
        <title>Draft genome sequence of Portibacter lacus strain NBRC 108769.</title>
        <authorList>
            <person name="Sun Q."/>
            <person name="Mori K."/>
        </authorList>
    </citation>
    <scope>NUCLEOTIDE SEQUENCE</scope>
    <source>
        <strain evidence="2">NBRC 108769</strain>
    </source>
</reference>
<organism evidence="2 3">
    <name type="scientific">Portibacter lacus</name>
    <dbReference type="NCBI Taxonomy" id="1099794"/>
    <lineage>
        <taxon>Bacteria</taxon>
        <taxon>Pseudomonadati</taxon>
        <taxon>Bacteroidota</taxon>
        <taxon>Saprospiria</taxon>
        <taxon>Saprospirales</taxon>
        <taxon>Haliscomenobacteraceae</taxon>
        <taxon>Portibacter</taxon>
    </lineage>
</organism>
<gene>
    <name evidence="2" type="ORF">GCM10007940_16790</name>
</gene>
<sequence length="2241" mass="248889">MQLIVPFRLGWITLFAVSFLLISDNNVHNPTFRADDPAGCDETLEHPDYTFLKRFFEVTNGEQWVNTLANNKPWLKCDICSWYGVVCENGNVIEINLPNNNVSGVFDVRAVEFVKLKKLDLSGNDFSFFASSELDYISALEYLDLSSNHLSSNYNNIYVKATNLKHLDLSDNGLTYVLPEIIDLPALEYFDFSQNEMTGSVPNSIGNMVLLKHLNLSSNDFTGSFPGFVSSYNRLQFLDLSDNRISGCIPTSYNVHCDIQNNVFLDENCTFDDPTFIEFCAGEVCDEQLNLSAPSSTCIGQTFTITAESGYASYEWSVGCDGPQNRAQGYSVVKSCPGTYSVTVTNDKGCTRTGSITIQEYIEPNQNTSASFCEGESVEVAGRTFDSAGVFQVAQTTPQGCSYTLNVSVTEVLRPRNTYNLEICNGSSQSIHGESYNSAGTFTQNVINQNGCDSLLTINVNILNTYSNEVYYSVCPGGTVPHDGEDYGKGTFYRTYDAQNGCDSILTIYVDELETFSSSITLEACEGETVEHDGIDYSESDTRTYQAQNGCDSILHITVNQLPSSSTFETHSICNGQSVEIFDSTYTAGVHNIPYFNENGCLSNLELTVNETAPYIVRDTVQMCNGVQVNYDAMHYYNTPGSFTIDTVDNNGCNYIIELEVPGGTTSIEDITVQRCDNQPVYVNGKSVYDGSVQILTNASGCDSILNIHVNSGFTSDSTLILDFCSNDPPTINGTLYNKTGWYPQTLVNASGCDSLLLIKLTKLNTSTKYLDVQICPNQELTINGETYDGPGFDLQYLTNAVGCDSFLYLTLIESDTIKTDFRKTLCGNESINIGGVTYDETTYDVQSYTTSSGCDSLVYIYIEKYEHTFETINNHLCTGDTLTYNNEKIFAGGTYIQDLENRNGCDSTLTIIINEFSPSESYNVRETCDGDPWSENGENLYTDGIHFQTIPNAVGCDSIITIDLTVHELTFETMDLQVCKDQPRDVNGIFYDVEGTFTQDLTNAAGCDSTLTIIVEIVEEIRAEYHEELCEGGSTTINGEFFDATRTTEQYFTSSIGCDSVLTVSVIVHPHTFGQVDTTVCTGSTTYVNGQAFTAGGVYSQKIENMAGCDSTITVSIKELSPTSSSANYEICEGDSIKINDVIYEYGGEFSQTFTNAVGCDSTFFISILEHPDTEQSIYRYICPGETTTVNNVDYTVPNVYEQSFMNAQGCDSTLYINVEYSAPKDTTLYDFICDEGEYAFKGSVYYSQGIYQFDTLTQRGCDSTIFLNLGLLTGTDTTIYRTICKNQFYTFGVKNIYQSGSYFDEIIIGGCKTPTTLELTVLDPVEGYREVHKCEGELFWVNGKYESEPGLYTEIIQSSQGCDSILNSRLIYETAKETIIDTFLCHGESVYFDFFLYTEPGNYRIRRKTSYGCDSIVKLNIEWYDNEIDYFNMNVCAGETATFEGNEYSVGTYNGKYFDGFCTQKYELVVEETSLIKLNKTLMLCEGDSVEYLGKWFDYSGQFYLGEEIGTCEFVEYVNVVRNIGEGIIKELFLCKGTSLEVGELLIEEEGDYLIENCGETESYHISFIEGDTIFMEHKINPGQSINIEGKLYDESGTYLIEIGNEAGCSSILYLSIQVEACDGERIIWQTLCEGESYNFYGRAIDESGQYEYVKNLSFSCDSIIKLDIQFSSVANFEIEGEETICSGESMILSGPDGYSYLWNTGDTSRQISVNQSADFELVITDASGCTQNARFTTEVVTFPTSLDIYKTEPSECGVEDGVIEVDVPQPENYLYSKNGGDDWQESPIFNELGAGNYSILLADPSLTCTRKNTFEITLENDGIPEIQDLYVTQSNDCVERKGSILVLMKNSELDMEYSIDGGVNWSEGNYFTDLEDGRYELLISPVGSECVNNFTDIIEIENTAGLESFVTIEKELTCIDSGDAVAKANVVSGSGPYIYTWSNGSSDSIASSLDAGSYSVTVSDKDGCVEQIGFEIEQLDLTAVTAEFQDSFICDSDTLLYTDLDNAYHYQLFKEDEFIAEGNQFEITETGHYQVIASNDDGCHTGSDFLVEEAFASEMGADFLLSSNGLLGEEIFMINISDPMPEIYHWEFDTSMVETEVMDSLTQKLTFKDTGAFSIVYAVDNEGCLLKIEKTIRIFKDSLSIEEEAEILDYGLEFWSVSPNPNDGNFNVEVSLSKPGGIKLLLFDMFGSRIGAIPLNGKSSYHQKVKLPSLQTGIYSLVLLHKDKVYQKNILIIN</sequence>
<dbReference type="Pfam" id="PF13855">
    <property type="entry name" value="LRR_8"/>
    <property type="match status" value="1"/>
</dbReference>
<dbReference type="InterPro" id="IPR052595">
    <property type="entry name" value="LRRC69/RLP"/>
</dbReference>
<dbReference type="Gene3D" id="3.80.10.10">
    <property type="entry name" value="Ribonuclease Inhibitor"/>
    <property type="match status" value="2"/>
</dbReference>
<comment type="caution">
    <text evidence="2">The sequence shown here is derived from an EMBL/GenBank/DDBJ whole genome shotgun (WGS) entry which is preliminary data.</text>
</comment>
<dbReference type="PANTHER" id="PTHR48057:SF7">
    <property type="entry name" value="LEUCINE-RICH REPEAT SERINE_THREONINE-PROTEIN KINASE 1"/>
    <property type="match status" value="1"/>
</dbReference>
<dbReference type="PROSITE" id="PS51450">
    <property type="entry name" value="LRR"/>
    <property type="match status" value="1"/>
</dbReference>
<accession>A0AA37SPW8</accession>
<name>A0AA37SPW8_9BACT</name>